<evidence type="ECO:0000256" key="1">
    <source>
        <dbReference type="SAM" id="MobiDB-lite"/>
    </source>
</evidence>
<organism evidence="2 3">
    <name type="scientific">Agrococcus versicolor</name>
    <dbReference type="NCBI Taxonomy" id="501482"/>
    <lineage>
        <taxon>Bacteria</taxon>
        <taxon>Bacillati</taxon>
        <taxon>Actinomycetota</taxon>
        <taxon>Actinomycetes</taxon>
        <taxon>Micrococcales</taxon>
        <taxon>Microbacteriaceae</taxon>
        <taxon>Agrococcus</taxon>
    </lineage>
</organism>
<protein>
    <submittedName>
        <fullName evidence="2">Uncharacterized protein</fullName>
    </submittedName>
</protein>
<dbReference type="Proteomes" id="UP001501599">
    <property type="component" value="Unassembled WGS sequence"/>
</dbReference>
<name>A0ABN3AWC7_9MICO</name>
<feature type="region of interest" description="Disordered" evidence="1">
    <location>
        <begin position="1"/>
        <end position="36"/>
    </location>
</feature>
<gene>
    <name evidence="2" type="ORF">GCM10009846_25040</name>
</gene>
<accession>A0ABN3AWC7</accession>
<keyword evidence="3" id="KW-1185">Reference proteome</keyword>
<feature type="compositionally biased region" description="Basic and acidic residues" evidence="1">
    <location>
        <begin position="1"/>
        <end position="11"/>
    </location>
</feature>
<feature type="compositionally biased region" description="Pro residues" evidence="1">
    <location>
        <begin position="69"/>
        <end position="80"/>
    </location>
</feature>
<feature type="region of interest" description="Disordered" evidence="1">
    <location>
        <begin position="64"/>
        <end position="95"/>
    </location>
</feature>
<sequence length="95" mass="9726">MSADDRERRQPDAVPPLAPVEPLGAREAPPSLGAVETWDWRSGTVFSGIGSTSSSGWEPTPYAGFGLSVPPPPAEPPPAAQPTIALPGAIAPEDA</sequence>
<reference evidence="2 3" key="1">
    <citation type="journal article" date="2019" name="Int. J. Syst. Evol. Microbiol.">
        <title>The Global Catalogue of Microorganisms (GCM) 10K type strain sequencing project: providing services to taxonomists for standard genome sequencing and annotation.</title>
        <authorList>
            <consortium name="The Broad Institute Genomics Platform"/>
            <consortium name="The Broad Institute Genome Sequencing Center for Infectious Disease"/>
            <person name="Wu L."/>
            <person name="Ma J."/>
        </authorList>
    </citation>
    <scope>NUCLEOTIDE SEQUENCE [LARGE SCALE GENOMIC DNA]</scope>
    <source>
        <strain evidence="2 3">JCM 16026</strain>
    </source>
</reference>
<proteinExistence type="predicted"/>
<dbReference type="EMBL" id="BAAAQT010000008">
    <property type="protein sequence ID" value="GAA2175380.1"/>
    <property type="molecule type" value="Genomic_DNA"/>
</dbReference>
<evidence type="ECO:0000313" key="2">
    <source>
        <dbReference type="EMBL" id="GAA2175380.1"/>
    </source>
</evidence>
<comment type="caution">
    <text evidence="2">The sequence shown here is derived from an EMBL/GenBank/DDBJ whole genome shotgun (WGS) entry which is preliminary data.</text>
</comment>
<dbReference type="RefSeq" id="WP_344344160.1">
    <property type="nucleotide sequence ID" value="NZ_BAAAQT010000008.1"/>
</dbReference>
<evidence type="ECO:0000313" key="3">
    <source>
        <dbReference type="Proteomes" id="UP001501599"/>
    </source>
</evidence>